<dbReference type="EMBL" id="JABANM010036980">
    <property type="protein sequence ID" value="KAF4685904.1"/>
    <property type="molecule type" value="Genomic_DNA"/>
</dbReference>
<keyword evidence="7" id="KW-0492">Microsome</keyword>
<comment type="caution">
    <text evidence="17">The sequence shown here is derived from an EMBL/GenBank/DDBJ whole genome shotgun (WGS) entry which is preliminary data.</text>
</comment>
<evidence type="ECO:0000256" key="4">
    <source>
        <dbReference type="ARBA" id="ARBA00022692"/>
    </source>
</evidence>
<evidence type="ECO:0000256" key="7">
    <source>
        <dbReference type="ARBA" id="ARBA00022848"/>
    </source>
</evidence>
<dbReference type="InterPro" id="IPR039357">
    <property type="entry name" value="SRD5A/TECR"/>
</dbReference>
<evidence type="ECO:0000313" key="19">
    <source>
        <dbReference type="Proteomes" id="UP000574390"/>
    </source>
</evidence>
<dbReference type="GO" id="GO:0005789">
    <property type="term" value="C:endoplasmic reticulum membrane"/>
    <property type="evidence" value="ECO:0007669"/>
    <property type="project" value="UniProtKB-SubCell"/>
</dbReference>
<evidence type="ECO:0000256" key="9">
    <source>
        <dbReference type="ARBA" id="ARBA00022989"/>
    </source>
</evidence>
<feature type="region of interest" description="Disordered" evidence="13">
    <location>
        <begin position="309"/>
        <end position="360"/>
    </location>
</feature>
<comment type="similarity">
    <text evidence="3">Belongs to the steroid 5-alpha reductase family.</text>
</comment>
<evidence type="ECO:0000256" key="10">
    <source>
        <dbReference type="ARBA" id="ARBA00023002"/>
    </source>
</evidence>
<dbReference type="PANTHER" id="PTHR10556">
    <property type="entry name" value="3-OXO-5-ALPHA-STEROID 4-DEHYDROGENASE"/>
    <property type="match status" value="1"/>
</dbReference>
<reference evidence="18 19" key="1">
    <citation type="submission" date="2020-04" db="EMBL/GenBank/DDBJ databases">
        <title>Perkinsus olseni comparative genomics.</title>
        <authorList>
            <person name="Bogema D.R."/>
        </authorList>
    </citation>
    <scope>NUCLEOTIDE SEQUENCE [LARGE SCALE GENOMIC DNA]</scope>
    <source>
        <strain evidence="16">ATCC PRA-205</strain>
        <strain evidence="17 18">ATCC PRA-207</strain>
    </source>
</reference>
<evidence type="ECO:0000256" key="1">
    <source>
        <dbReference type="ARBA" id="ARBA00004477"/>
    </source>
</evidence>
<proteinExistence type="inferred from homology"/>
<evidence type="ECO:0000256" key="13">
    <source>
        <dbReference type="SAM" id="MobiDB-lite"/>
    </source>
</evidence>
<dbReference type="Proteomes" id="UP000574390">
    <property type="component" value="Unassembled WGS sequence"/>
</dbReference>
<keyword evidence="4 14" id="KW-0812">Transmembrane</keyword>
<feature type="compositionally biased region" description="Acidic residues" evidence="13">
    <location>
        <begin position="332"/>
        <end position="342"/>
    </location>
</feature>
<keyword evidence="6" id="KW-0256">Endoplasmic reticulum</keyword>
<dbReference type="EMBL" id="JABANO010028955">
    <property type="protein sequence ID" value="KAF4714339.1"/>
    <property type="molecule type" value="Genomic_DNA"/>
</dbReference>
<keyword evidence="12 14" id="KW-0472">Membrane</keyword>
<evidence type="ECO:0000313" key="17">
    <source>
        <dbReference type="EMBL" id="KAF4714339.1"/>
    </source>
</evidence>
<keyword evidence="18" id="KW-1185">Reference proteome</keyword>
<dbReference type="GO" id="GO:0003865">
    <property type="term" value="F:3-oxo-5-alpha-steroid 4-dehydrogenase activity"/>
    <property type="evidence" value="ECO:0007669"/>
    <property type="project" value="TreeGrafter"/>
</dbReference>
<accession>A0A7J6R0D6</accession>
<evidence type="ECO:0000256" key="5">
    <source>
        <dbReference type="ARBA" id="ARBA00022782"/>
    </source>
</evidence>
<dbReference type="GO" id="GO:0006694">
    <property type="term" value="P:steroid biosynthetic process"/>
    <property type="evidence" value="ECO:0007669"/>
    <property type="project" value="TreeGrafter"/>
</dbReference>
<comment type="subcellular location">
    <subcellularLocation>
        <location evidence="1">Endoplasmic reticulum membrane</location>
        <topology evidence="1">Multi-pass membrane protein</topology>
    </subcellularLocation>
    <subcellularLocation>
        <location evidence="2">Microsome membrane</location>
    </subcellularLocation>
</comment>
<dbReference type="AlphaFoldDB" id="A0A7J6R0D6"/>
<evidence type="ECO:0000313" key="16">
    <source>
        <dbReference type="EMBL" id="KAF4685904.1"/>
    </source>
</evidence>
<evidence type="ECO:0000256" key="11">
    <source>
        <dbReference type="ARBA" id="ARBA00023098"/>
    </source>
</evidence>
<organism evidence="17 18">
    <name type="scientific">Perkinsus olseni</name>
    <name type="common">Perkinsus atlanticus</name>
    <dbReference type="NCBI Taxonomy" id="32597"/>
    <lineage>
        <taxon>Eukaryota</taxon>
        <taxon>Sar</taxon>
        <taxon>Alveolata</taxon>
        <taxon>Perkinsozoa</taxon>
        <taxon>Perkinsea</taxon>
        <taxon>Perkinsida</taxon>
        <taxon>Perkinsidae</taxon>
        <taxon>Perkinsus</taxon>
    </lineage>
</organism>
<keyword evidence="11" id="KW-0443">Lipid metabolism</keyword>
<gene>
    <name evidence="17" type="primary">SRD5A1_2</name>
    <name evidence="16" type="ORF">FOZ62_018926</name>
    <name evidence="17" type="ORF">FOZ63_020260</name>
</gene>
<evidence type="ECO:0000256" key="12">
    <source>
        <dbReference type="ARBA" id="ARBA00023136"/>
    </source>
</evidence>
<dbReference type="PANTHER" id="PTHR10556:SF57">
    <property type="entry name" value="3-OXO-5-ALPHA-STEROID 4-DEHYDROGENASE 1"/>
    <property type="match status" value="1"/>
</dbReference>
<evidence type="ECO:0000256" key="8">
    <source>
        <dbReference type="ARBA" id="ARBA00022857"/>
    </source>
</evidence>
<keyword evidence="8" id="KW-0521">NADP</keyword>
<keyword evidence="10" id="KW-0560">Oxidoreductase</keyword>
<evidence type="ECO:0000313" key="18">
    <source>
        <dbReference type="Proteomes" id="UP000553632"/>
    </source>
</evidence>
<evidence type="ECO:0000256" key="6">
    <source>
        <dbReference type="ARBA" id="ARBA00022824"/>
    </source>
</evidence>
<sequence length="427" mass="47681">MPEVCTPGVVEATTVSQEGSRSAEANPIRVCRVVSYIHVIWFAAILLASFFGITGAFREMTESGSGAYSFRIDPRLGWFFQESPSLVIPLLCLLTQWPNLPPLQALLLGMFTLHYLQRSTIYPMLMRSRRKTSISIVLSALVFCSTNGWLQSAYARCVSDPSEITPMQLIAGVSFYPAGLLLNLHSDHILRNLRKGEGDGQKYYTPYGGMFRTKSLTMAVEDSMVNAAVVSCPEANSRPAFYITYDDSTHRLRRYRREGRNAFEFSFDDHPLPNNTGLNPLRLIEISSILDKKNKLDLAASMVEFQPEGYGDSLPSSDDEDDNGGGAFFNENDVDIAEEDEEPKQHTFDAWDRRDSSTATTELPVEELKEVCLAVMEVVKETFPDFNRLCAVSYKAAAEALTAAELSSWQVVPITARWHRVIPPASE</sequence>
<evidence type="ECO:0000256" key="14">
    <source>
        <dbReference type="SAM" id="Phobius"/>
    </source>
</evidence>
<protein>
    <submittedName>
        <fullName evidence="17">3-oxo-5-alpha-steroid 4-dehydrogenase 1</fullName>
    </submittedName>
</protein>
<evidence type="ECO:0000256" key="3">
    <source>
        <dbReference type="ARBA" id="ARBA00007742"/>
    </source>
</evidence>
<feature type="compositionally biased region" description="Basic and acidic residues" evidence="13">
    <location>
        <begin position="343"/>
        <end position="356"/>
    </location>
</feature>
<keyword evidence="5" id="KW-0221">Differentiation</keyword>
<dbReference type="Proteomes" id="UP000553632">
    <property type="component" value="Unassembled WGS sequence"/>
</dbReference>
<dbReference type="InterPro" id="IPR001104">
    <property type="entry name" value="3-oxo-5_a-steroid_4-DH_C"/>
</dbReference>
<name>A0A7J6R0D6_PEROL</name>
<keyword evidence="9 14" id="KW-1133">Transmembrane helix</keyword>
<feature type="transmembrane region" description="Helical" evidence="14">
    <location>
        <begin position="36"/>
        <end position="57"/>
    </location>
</feature>
<dbReference type="Pfam" id="PF02544">
    <property type="entry name" value="Steroid_dh"/>
    <property type="match status" value="1"/>
</dbReference>
<feature type="domain" description="3-oxo-5-alpha-steroid 4-dehydrogenase C-terminal" evidence="15">
    <location>
        <begin position="131"/>
        <end position="212"/>
    </location>
</feature>
<evidence type="ECO:0000256" key="2">
    <source>
        <dbReference type="ARBA" id="ARBA00004524"/>
    </source>
</evidence>
<dbReference type="GO" id="GO:0030154">
    <property type="term" value="P:cell differentiation"/>
    <property type="evidence" value="ECO:0007669"/>
    <property type="project" value="UniProtKB-KW"/>
</dbReference>
<evidence type="ECO:0000259" key="15">
    <source>
        <dbReference type="Pfam" id="PF02544"/>
    </source>
</evidence>